<keyword evidence="4" id="KW-0325">Glycoprotein</keyword>
<gene>
    <name evidence="7" type="ORF">FSP39_014520</name>
</gene>
<feature type="compositionally biased region" description="Polar residues" evidence="6">
    <location>
        <begin position="42"/>
        <end position="55"/>
    </location>
</feature>
<dbReference type="PANTHER" id="PTHR11475:SF4">
    <property type="entry name" value="CHORION PEROXIDASE"/>
    <property type="match status" value="1"/>
</dbReference>
<keyword evidence="3" id="KW-0732">Signal</keyword>
<reference evidence="7" key="1">
    <citation type="submission" date="2019-08" db="EMBL/GenBank/DDBJ databases">
        <title>The improved chromosome-level genome for the pearl oyster Pinctada fucata martensii using PacBio sequencing and Hi-C.</title>
        <authorList>
            <person name="Zheng Z."/>
        </authorList>
    </citation>
    <scope>NUCLEOTIDE SEQUENCE</scope>
    <source>
        <strain evidence="7">ZZ-2019</strain>
        <tissue evidence="7">Adductor muscle</tissue>
    </source>
</reference>
<protein>
    <recommendedName>
        <fullName evidence="9">Peroxidase</fullName>
    </recommendedName>
</protein>
<dbReference type="InterPro" id="IPR010255">
    <property type="entry name" value="Haem_peroxidase_sf"/>
</dbReference>
<feature type="region of interest" description="Disordered" evidence="6">
    <location>
        <begin position="34"/>
        <end position="116"/>
    </location>
</feature>
<keyword evidence="5" id="KW-0408">Iron</keyword>
<evidence type="ECO:0000256" key="4">
    <source>
        <dbReference type="ARBA" id="ARBA00023180"/>
    </source>
</evidence>
<organism evidence="7 8">
    <name type="scientific">Pinctada imbricata</name>
    <name type="common">Atlantic pearl-oyster</name>
    <name type="synonym">Pinctada martensii</name>
    <dbReference type="NCBI Taxonomy" id="66713"/>
    <lineage>
        <taxon>Eukaryota</taxon>
        <taxon>Metazoa</taxon>
        <taxon>Spiralia</taxon>
        <taxon>Lophotrochozoa</taxon>
        <taxon>Mollusca</taxon>
        <taxon>Bivalvia</taxon>
        <taxon>Autobranchia</taxon>
        <taxon>Pteriomorphia</taxon>
        <taxon>Pterioida</taxon>
        <taxon>Pterioidea</taxon>
        <taxon>Pteriidae</taxon>
        <taxon>Pinctada</taxon>
    </lineage>
</organism>
<comment type="subcellular location">
    <subcellularLocation>
        <location evidence="1">Secreted</location>
    </subcellularLocation>
</comment>
<comment type="caution">
    <text evidence="7">The sequence shown here is derived from an EMBL/GenBank/DDBJ whole genome shotgun (WGS) entry which is preliminary data.</text>
</comment>
<evidence type="ECO:0000256" key="2">
    <source>
        <dbReference type="ARBA" id="ARBA00022525"/>
    </source>
</evidence>
<feature type="binding site" description="axial binding residue" evidence="5">
    <location>
        <position position="553"/>
    </location>
    <ligand>
        <name>heme b</name>
        <dbReference type="ChEBI" id="CHEBI:60344"/>
    </ligand>
    <ligandPart>
        <name>Fe</name>
        <dbReference type="ChEBI" id="CHEBI:18248"/>
    </ligandPart>
</feature>
<evidence type="ECO:0000313" key="7">
    <source>
        <dbReference type="EMBL" id="KAK3108739.1"/>
    </source>
</evidence>
<keyword evidence="5" id="KW-0479">Metal-binding</keyword>
<dbReference type="CDD" id="cd09823">
    <property type="entry name" value="peroxinectin_like"/>
    <property type="match status" value="1"/>
</dbReference>
<dbReference type="GO" id="GO:0020037">
    <property type="term" value="F:heme binding"/>
    <property type="evidence" value="ECO:0007669"/>
    <property type="project" value="InterPro"/>
</dbReference>
<dbReference type="FunFam" id="1.10.640.10:FF:000003">
    <property type="entry name" value="chorion peroxidase"/>
    <property type="match status" value="1"/>
</dbReference>
<dbReference type="SUPFAM" id="SSF48113">
    <property type="entry name" value="Heme-dependent peroxidases"/>
    <property type="match status" value="1"/>
</dbReference>
<dbReference type="Pfam" id="PF03098">
    <property type="entry name" value="An_peroxidase"/>
    <property type="match status" value="1"/>
</dbReference>
<keyword evidence="8" id="KW-1185">Reference proteome</keyword>
<dbReference type="Gene3D" id="1.10.640.10">
    <property type="entry name" value="Haem peroxidase domain superfamily, animal type"/>
    <property type="match status" value="1"/>
</dbReference>
<dbReference type="PRINTS" id="PR00457">
    <property type="entry name" value="ANPEROXIDASE"/>
</dbReference>
<evidence type="ECO:0000256" key="5">
    <source>
        <dbReference type="PIRSR" id="PIRSR619791-2"/>
    </source>
</evidence>
<dbReference type="GO" id="GO:0046872">
    <property type="term" value="F:metal ion binding"/>
    <property type="evidence" value="ECO:0007669"/>
    <property type="project" value="UniProtKB-KW"/>
</dbReference>
<evidence type="ECO:0008006" key="9">
    <source>
        <dbReference type="Google" id="ProtNLM"/>
    </source>
</evidence>
<name>A0AA88YNX8_PINIB</name>
<evidence type="ECO:0000256" key="6">
    <source>
        <dbReference type="SAM" id="MobiDB-lite"/>
    </source>
</evidence>
<dbReference type="PANTHER" id="PTHR11475">
    <property type="entry name" value="OXIDASE/PEROXIDASE"/>
    <property type="match status" value="1"/>
</dbReference>
<keyword evidence="2" id="KW-0964">Secreted</keyword>
<accession>A0AA88YNX8</accession>
<dbReference type="GO" id="GO:0006979">
    <property type="term" value="P:response to oxidative stress"/>
    <property type="evidence" value="ECO:0007669"/>
    <property type="project" value="InterPro"/>
</dbReference>
<dbReference type="GO" id="GO:0005576">
    <property type="term" value="C:extracellular region"/>
    <property type="evidence" value="ECO:0007669"/>
    <property type="project" value="UniProtKB-SubCell"/>
</dbReference>
<dbReference type="Proteomes" id="UP001186944">
    <property type="component" value="Unassembled WGS sequence"/>
</dbReference>
<keyword evidence="5" id="KW-0349">Heme</keyword>
<dbReference type="AlphaFoldDB" id="A0AA88YNX8"/>
<proteinExistence type="predicted"/>
<dbReference type="PROSITE" id="PS50292">
    <property type="entry name" value="PEROXIDASE_3"/>
    <property type="match status" value="1"/>
</dbReference>
<evidence type="ECO:0000313" key="8">
    <source>
        <dbReference type="Proteomes" id="UP001186944"/>
    </source>
</evidence>
<evidence type="ECO:0000256" key="3">
    <source>
        <dbReference type="ARBA" id="ARBA00022729"/>
    </source>
</evidence>
<feature type="compositionally biased region" description="Polar residues" evidence="6">
    <location>
        <begin position="69"/>
        <end position="79"/>
    </location>
</feature>
<dbReference type="InterPro" id="IPR037120">
    <property type="entry name" value="Haem_peroxidase_sf_animal"/>
</dbReference>
<evidence type="ECO:0000256" key="1">
    <source>
        <dbReference type="ARBA" id="ARBA00004613"/>
    </source>
</evidence>
<dbReference type="EMBL" id="VSWD01000001">
    <property type="protein sequence ID" value="KAK3108739.1"/>
    <property type="molecule type" value="Genomic_DNA"/>
</dbReference>
<dbReference type="InterPro" id="IPR019791">
    <property type="entry name" value="Haem_peroxidase_animal"/>
</dbReference>
<dbReference type="GO" id="GO:0004601">
    <property type="term" value="F:peroxidase activity"/>
    <property type="evidence" value="ECO:0007669"/>
    <property type="project" value="InterPro"/>
</dbReference>
<sequence length="767" mass="85097">MAKNSNFKADLRMCAMRKHLIIALCTIALVAAQTNRRRKPKPSTNGPPSRTTTDFQLPDISSEAPFPDVSSQPPDTSSEAPFPDVSTGAPFPDVSTGTPFPDVTTGDPFPDASTDAPQDVRDVVQQAFREAVAIIEERRGVNRLLRGLGIDGKETKVDKYNKRRDQGHSDTVIDLGEIVLQASIQLVNITNFDIDDILANPLVQANVAAELCPDGPPQKDCDKGSQRFRTYTGICNNKQNYRWGSALSTEPRYLPADYDDQLSSPRKAVQGGDLPSPRFISNRVFQARENVTVGQGFNTLMSMCWGQFLDHDFVLSPVAAGDDHESITCCINDVPADRPECQPIEIPSDDPHFTTTCMPFVRSAAAPQEDMCSLGSKEVLNEITAFIDASNVYGSSNKQALNLRNRTEGLLDVLSFDDDTEMLPEDLSPESICVLSDDDDYCQLAGDVRVNVQPGLGGLHLLFVREHQRIVRRLAQVRPKWKDGRLYQEARKIVGALMQQITYGEYLPLVLTSDKISEYGLKLMGNGFSDDYDPDMNPNIRNEFAAAVFRFGHSQIPDKLAYMLADYNSLDQETAMNATLLDPKLLTTNGGKNVAGLTRFIITQDAKRVDSSFESAIRNTLFGTLDLTSLNIQRGRDHGVPAYVHFRRYCGLSVPTNFAEMSDIPERTRDRIARAYQNVEDVDLYVGGISELPLGNGVYLGATFSCLLGEQFQALKVGDRFWYERDGPEGFSSEQLDQIRKVKLSKILCNNFGMDDVQPDVFHQPRG</sequence>